<dbReference type="InterPro" id="IPR036188">
    <property type="entry name" value="FAD/NAD-bd_sf"/>
</dbReference>
<dbReference type="EMBL" id="BSXW01000021">
    <property type="protein sequence ID" value="GMF09892.1"/>
    <property type="molecule type" value="Genomic_DNA"/>
</dbReference>
<reference evidence="4" key="1">
    <citation type="submission" date="2023-04" db="EMBL/GenBank/DDBJ databases">
        <title>Phytophthora lilii NBRC 32176.</title>
        <authorList>
            <person name="Ichikawa N."/>
            <person name="Sato H."/>
            <person name="Tonouchi N."/>
        </authorList>
    </citation>
    <scope>NUCLEOTIDE SEQUENCE</scope>
    <source>
        <strain evidence="4">NBRC 32176</strain>
    </source>
</reference>
<dbReference type="Proteomes" id="UP001165083">
    <property type="component" value="Unassembled WGS sequence"/>
</dbReference>
<proteinExistence type="predicted"/>
<dbReference type="GO" id="GO:0005737">
    <property type="term" value="C:cytoplasm"/>
    <property type="evidence" value="ECO:0007669"/>
    <property type="project" value="TreeGrafter"/>
</dbReference>
<keyword evidence="1" id="KW-0285">Flavoprotein</keyword>
<evidence type="ECO:0000313" key="5">
    <source>
        <dbReference type="Proteomes" id="UP001165083"/>
    </source>
</evidence>
<evidence type="ECO:0000256" key="2">
    <source>
        <dbReference type="ARBA" id="ARBA00022827"/>
    </source>
</evidence>
<dbReference type="GO" id="GO:0004174">
    <property type="term" value="F:electron-transferring-flavoprotein dehydrogenase activity"/>
    <property type="evidence" value="ECO:0007669"/>
    <property type="project" value="TreeGrafter"/>
</dbReference>
<evidence type="ECO:0000256" key="3">
    <source>
        <dbReference type="ARBA" id="ARBA00023002"/>
    </source>
</evidence>
<dbReference type="Gene3D" id="3.50.50.100">
    <property type="match status" value="1"/>
</dbReference>
<dbReference type="AlphaFoldDB" id="A0A9W6WM66"/>
<protein>
    <submittedName>
        <fullName evidence="4">Unnamed protein product</fullName>
    </submittedName>
</protein>
<keyword evidence="3" id="KW-0560">Oxidoreductase</keyword>
<keyword evidence="5" id="KW-1185">Reference proteome</keyword>
<evidence type="ECO:0000313" key="4">
    <source>
        <dbReference type="EMBL" id="GMF09892.1"/>
    </source>
</evidence>
<dbReference type="PANTHER" id="PTHR43735">
    <property type="entry name" value="APOPTOSIS-INDUCING FACTOR 1"/>
    <property type="match status" value="1"/>
</dbReference>
<sequence length="175" mass="19055">MKNKPVHASSDAGLIYKMRSYHDAEAAIFCCLLCGGFHPVAELIHDMDPNMVTERGFVKVNAQLQFEGARYGKMFALGDVCNNPSPEMAFTAGDQGKFLARDLTAIIRKKQSGFPNPFPVAPIDAMVLPLGLYGGVSQLPMFEGIVLGDWVTRTIKSKDFFASHTWASVGATVPN</sequence>
<dbReference type="OrthoDB" id="202203at2759"/>
<dbReference type="SUPFAM" id="SSF51905">
    <property type="entry name" value="FAD/NAD(P)-binding domain"/>
    <property type="match status" value="1"/>
</dbReference>
<accession>A0A9W6WM66</accession>
<dbReference type="PANTHER" id="PTHR43735:SF3">
    <property type="entry name" value="FERROPTOSIS SUPPRESSOR PROTEIN 1"/>
    <property type="match status" value="1"/>
</dbReference>
<evidence type="ECO:0000256" key="1">
    <source>
        <dbReference type="ARBA" id="ARBA00022630"/>
    </source>
</evidence>
<dbReference type="GO" id="GO:0050660">
    <property type="term" value="F:flavin adenine dinucleotide binding"/>
    <property type="evidence" value="ECO:0007669"/>
    <property type="project" value="TreeGrafter"/>
</dbReference>
<keyword evidence="2" id="KW-0274">FAD</keyword>
<name>A0A9W6WM66_9STRA</name>
<gene>
    <name evidence="4" type="ORF">Plil01_000075700</name>
</gene>
<comment type="caution">
    <text evidence="4">The sequence shown here is derived from an EMBL/GenBank/DDBJ whole genome shotgun (WGS) entry which is preliminary data.</text>
</comment>
<organism evidence="4 5">
    <name type="scientific">Phytophthora lilii</name>
    <dbReference type="NCBI Taxonomy" id="2077276"/>
    <lineage>
        <taxon>Eukaryota</taxon>
        <taxon>Sar</taxon>
        <taxon>Stramenopiles</taxon>
        <taxon>Oomycota</taxon>
        <taxon>Peronosporomycetes</taxon>
        <taxon>Peronosporales</taxon>
        <taxon>Peronosporaceae</taxon>
        <taxon>Phytophthora</taxon>
    </lineage>
</organism>